<name>A0A0P7BEW1_9HYPO</name>
<keyword evidence="3" id="KW-1185">Reference proteome</keyword>
<sequence>MSFSLATITNPLAKNNLLVFRPDSHGALTLDQRPKNHLKSPEDAAPADPEAKAADDTVVLNAIKKPSALAVVEFEKLVSCDRLRIFTSTPSNSVCQINVYGVVNGAKPDERFVCRLSPGFKKLSEHGSKIAHATTLAVCGDGEQGYLFYGVLDANSKVEAWKISLPDESPVPWTLGYRIAAESYLGATWGRLPGSSSADAYLAFQVVETETITGAKATAIAATFHGDKLLVYYFTGPAEKEHGLRLCRTMFTNFSGSGWTSVHLSAPQAETGTQLSVQLDSYKGSPRVIVTYVAAGKSEPASWFDTLAKV</sequence>
<evidence type="ECO:0000313" key="3">
    <source>
        <dbReference type="Proteomes" id="UP000050424"/>
    </source>
</evidence>
<dbReference type="Proteomes" id="UP000050424">
    <property type="component" value="Unassembled WGS sequence"/>
</dbReference>
<reference evidence="2 3" key="1">
    <citation type="submission" date="2015-09" db="EMBL/GenBank/DDBJ databases">
        <title>Draft genome of a European isolate of the apple canker pathogen Neonectria ditissima.</title>
        <authorList>
            <person name="Gomez-Cortecero A."/>
            <person name="Harrison R.J."/>
            <person name="Armitage A.D."/>
        </authorList>
    </citation>
    <scope>NUCLEOTIDE SEQUENCE [LARGE SCALE GENOMIC DNA]</scope>
    <source>
        <strain evidence="2 3">R09/05</strain>
    </source>
</reference>
<accession>A0A0P7BEW1</accession>
<evidence type="ECO:0000313" key="2">
    <source>
        <dbReference type="EMBL" id="KPM41416.1"/>
    </source>
</evidence>
<protein>
    <recommendedName>
        <fullName evidence="4">Fucose-specific lectin</fullName>
    </recommendedName>
</protein>
<organism evidence="2 3">
    <name type="scientific">Neonectria ditissima</name>
    <dbReference type="NCBI Taxonomy" id="78410"/>
    <lineage>
        <taxon>Eukaryota</taxon>
        <taxon>Fungi</taxon>
        <taxon>Dikarya</taxon>
        <taxon>Ascomycota</taxon>
        <taxon>Pezizomycotina</taxon>
        <taxon>Sordariomycetes</taxon>
        <taxon>Hypocreomycetidae</taxon>
        <taxon>Hypocreales</taxon>
        <taxon>Nectriaceae</taxon>
        <taxon>Neonectria</taxon>
    </lineage>
</organism>
<comment type="caution">
    <text evidence="2">The sequence shown here is derived from an EMBL/GenBank/DDBJ whole genome shotgun (WGS) entry which is preliminary data.</text>
</comment>
<evidence type="ECO:0008006" key="4">
    <source>
        <dbReference type="Google" id="ProtNLM"/>
    </source>
</evidence>
<feature type="region of interest" description="Disordered" evidence="1">
    <location>
        <begin position="28"/>
        <end position="51"/>
    </location>
</feature>
<dbReference type="EMBL" id="LKCW01000065">
    <property type="protein sequence ID" value="KPM41416.1"/>
    <property type="molecule type" value="Genomic_DNA"/>
</dbReference>
<gene>
    <name evidence="2" type="ORF">AK830_g5111</name>
</gene>
<dbReference type="AlphaFoldDB" id="A0A0P7BEW1"/>
<evidence type="ECO:0000256" key="1">
    <source>
        <dbReference type="SAM" id="MobiDB-lite"/>
    </source>
</evidence>
<proteinExistence type="predicted"/>